<keyword evidence="2" id="KW-1133">Transmembrane helix</keyword>
<feature type="region of interest" description="Disordered" evidence="1">
    <location>
        <begin position="389"/>
        <end position="410"/>
    </location>
</feature>
<evidence type="ECO:0000256" key="1">
    <source>
        <dbReference type="SAM" id="MobiDB-lite"/>
    </source>
</evidence>
<comment type="caution">
    <text evidence="3">The sequence shown here is derived from an EMBL/GenBank/DDBJ whole genome shotgun (WGS) entry which is preliminary data.</text>
</comment>
<feature type="transmembrane region" description="Helical" evidence="2">
    <location>
        <begin position="205"/>
        <end position="230"/>
    </location>
</feature>
<evidence type="ECO:0000313" key="3">
    <source>
        <dbReference type="EMBL" id="CAE6368080.1"/>
    </source>
</evidence>
<dbReference type="EMBL" id="CAJMWS010000117">
    <property type="protein sequence ID" value="CAE6368080.1"/>
    <property type="molecule type" value="Genomic_DNA"/>
</dbReference>
<feature type="transmembrane region" description="Helical" evidence="2">
    <location>
        <begin position="121"/>
        <end position="143"/>
    </location>
</feature>
<dbReference type="Proteomes" id="UP000663846">
    <property type="component" value="Unassembled WGS sequence"/>
</dbReference>
<keyword evidence="2" id="KW-0812">Transmembrane</keyword>
<feature type="compositionally biased region" description="Polar residues" evidence="1">
    <location>
        <begin position="390"/>
        <end position="399"/>
    </location>
</feature>
<keyword evidence="2" id="KW-0472">Membrane</keyword>
<sequence>MPGYSGIFSDTSSTLNGSLERCSNPPSDCSHFDKDINEQSPLALRLGPEYERPRLGLRVRLFLPTLLIFLFTSGASITMLTWLFVKTKHVDRPIPRFILADEGSKIEIVDDIPTEEANLRFLTWASLISAFIHTTSPILMLLISYRIAHLWMKSQLESDERSVNIGPTPLQYGILIEILGSPSILSLSTAVRYLFRSSRASAPAYFWKAVVLGGIVYLASHLVGLSDLWLHTTTSAVRYFEITHPNINGSFAFNEAMCGGYHSEACTSEGGNWAKDYPELPVAGFEVISNFSLEKNVVTLRDNDDLSIIVPARDFPHNLFTAKTFGVKADCTVLPVVSSTSRSSCETVGSMLDCSNSGINIIPTANNALDLDNVVFTYSYYNWSDPAYSGNRSSVQQTPKPHRKPSNPTHSLIQLGWDMTSAFDSKKPPNQAIFTIPDNDLKVRMFASCSITAFNVTAQYNGSAEAGKYWKLAPGGKVLSSPSFADIILDAHNHNAATDHIAMNTKSRAMMDNSLEDIPACLGQEVSRLALGMVAGLFDLAESDDVRVHTPIIVGRYMLAPLFTFVLLLLIYGFMALAVFFMAFNMRSGTIVVPRDLRAPESVDQEKSKTVSILELVQFRLSSPIPTVVQFLSRPIRSVHQLSPNDPDAQSVSRTTRGLFTETSPSECTECRVRLEIEEGAVRPRFIVRGDEVIIIKDKSSNPI</sequence>
<dbReference type="AlphaFoldDB" id="A0A8H3A058"/>
<proteinExistence type="predicted"/>
<protein>
    <submittedName>
        <fullName evidence="3">Uncharacterized protein</fullName>
    </submittedName>
</protein>
<evidence type="ECO:0000256" key="2">
    <source>
        <dbReference type="SAM" id="Phobius"/>
    </source>
</evidence>
<evidence type="ECO:0000313" key="4">
    <source>
        <dbReference type="Proteomes" id="UP000663846"/>
    </source>
</evidence>
<gene>
    <name evidence="3" type="ORF">RDB_LOCUS24107</name>
</gene>
<name>A0A8H3A058_9AGAM</name>
<reference evidence="3" key="1">
    <citation type="submission" date="2021-01" db="EMBL/GenBank/DDBJ databases">
        <authorList>
            <person name="Kaushik A."/>
        </authorList>
    </citation>
    <scope>NUCLEOTIDE SEQUENCE</scope>
    <source>
        <strain evidence="3">AG1-1C</strain>
    </source>
</reference>
<feature type="transmembrane region" description="Helical" evidence="2">
    <location>
        <begin position="557"/>
        <end position="584"/>
    </location>
</feature>
<accession>A0A8H3A058</accession>
<organism evidence="3 4">
    <name type="scientific">Rhizoctonia solani</name>
    <dbReference type="NCBI Taxonomy" id="456999"/>
    <lineage>
        <taxon>Eukaryota</taxon>
        <taxon>Fungi</taxon>
        <taxon>Dikarya</taxon>
        <taxon>Basidiomycota</taxon>
        <taxon>Agaricomycotina</taxon>
        <taxon>Agaricomycetes</taxon>
        <taxon>Cantharellales</taxon>
        <taxon>Ceratobasidiaceae</taxon>
        <taxon>Rhizoctonia</taxon>
    </lineage>
</organism>
<feature type="transmembrane region" description="Helical" evidence="2">
    <location>
        <begin position="61"/>
        <end position="85"/>
    </location>
</feature>